<dbReference type="Gene3D" id="3.90.1340.10">
    <property type="entry name" value="Phage tail collar domain"/>
    <property type="match status" value="1"/>
</dbReference>
<dbReference type="InterPro" id="IPR037053">
    <property type="entry name" value="Phage_tail_collar_dom_sf"/>
</dbReference>
<dbReference type="EMBL" id="JAAOMA010000049">
    <property type="protein sequence ID" value="NHR08065.1"/>
    <property type="molecule type" value="Genomic_DNA"/>
</dbReference>
<comment type="caution">
    <text evidence="2">The sequence shown here is derived from an EMBL/GenBank/DDBJ whole genome shotgun (WGS) entry which is preliminary data.</text>
</comment>
<organism evidence="2 3">
    <name type="scientific">Chromobacterium fluminis</name>
    <dbReference type="NCBI Taxonomy" id="3044269"/>
    <lineage>
        <taxon>Bacteria</taxon>
        <taxon>Pseudomonadati</taxon>
        <taxon>Pseudomonadota</taxon>
        <taxon>Betaproteobacteria</taxon>
        <taxon>Neisseriales</taxon>
        <taxon>Chromobacteriaceae</taxon>
        <taxon>Chromobacterium</taxon>
    </lineage>
</organism>
<dbReference type="SUPFAM" id="SSF88874">
    <property type="entry name" value="Receptor-binding domain of short tail fibre protein gp12"/>
    <property type="match status" value="1"/>
</dbReference>
<evidence type="ECO:0000313" key="3">
    <source>
        <dbReference type="Proteomes" id="UP001515641"/>
    </source>
</evidence>
<dbReference type="Pfam" id="PF07484">
    <property type="entry name" value="Collar"/>
    <property type="match status" value="1"/>
</dbReference>
<name>A0ABX0L8N9_9NEIS</name>
<reference evidence="2 3" key="1">
    <citation type="submission" date="2020-03" db="EMBL/GenBank/DDBJ databases">
        <title>Draft genome sequence of environmentally isolated cultures.</title>
        <authorList>
            <person name="Wilson H.S."/>
            <person name="De Leon M.E."/>
        </authorList>
    </citation>
    <scope>NUCLEOTIDE SEQUENCE [LARGE SCALE GENOMIC DNA]</scope>
    <source>
        <strain evidence="2 3">HSC-31F16</strain>
    </source>
</reference>
<evidence type="ECO:0000313" key="2">
    <source>
        <dbReference type="EMBL" id="NHR08065.1"/>
    </source>
</evidence>
<gene>
    <name evidence="2" type="ORF">HA052_23010</name>
</gene>
<keyword evidence="3" id="KW-1185">Reference proteome</keyword>
<proteinExistence type="predicted"/>
<accession>A0ABX0L8N9</accession>
<evidence type="ECO:0000259" key="1">
    <source>
        <dbReference type="Pfam" id="PF07484"/>
    </source>
</evidence>
<sequence length="370" mass="38459">MPIQALTNRTALLKKRLDDAVSGALAVENANKLSSPRKIAMIGDGSWFVQFDGAGNVSAAMTLADSGVDAGTYPVLTVDKKGRATSGRQLAADDIPVLDWSKIGRGKPDTLVGYGIKDAARAADVMMYRGTVTVDQLDGLLSFGVWQVSYQGATRTVVVHDGGGSVGVVQTEYSYDGSVRWRNRTDGLAWSPWRAFWHSDNFDPASKADKSTTLAGYGIVDGVTKADFAAGTASAGAVAYFAMSSAPAGWLFADGSAVSRTSYANLFAAIGTRYGAGNGTTTFNLPDLRGEFIRGWDGGRNVDSGRVLGSAQADSFQSHSHALNGAWASGGIGIAGDADGPFYQSGGATSAAGGSETRPRNIALLACIKT</sequence>
<feature type="domain" description="Phage tail collar" evidence="1">
    <location>
        <begin position="236"/>
        <end position="293"/>
    </location>
</feature>
<protein>
    <recommendedName>
        <fullName evidence="1">Phage tail collar domain-containing protein</fullName>
    </recommendedName>
</protein>
<dbReference type="Proteomes" id="UP001515641">
    <property type="component" value="Unassembled WGS sequence"/>
</dbReference>
<dbReference type="InterPro" id="IPR011083">
    <property type="entry name" value="Phage_tail_collar_dom"/>
</dbReference>